<sequence>MDKTGEANEKWCEGENVPGSGSLSAVNKSWFWVETSKFRLYPAFTFRGYCLFLKMKILTLTYRRLESG</sequence>
<evidence type="ECO:0000313" key="2">
    <source>
        <dbReference type="Proteomes" id="UP000322234"/>
    </source>
</evidence>
<evidence type="ECO:0000313" key="1">
    <source>
        <dbReference type="EMBL" id="MXQ93795.1"/>
    </source>
</evidence>
<dbReference type="EMBL" id="VBQZ03000098">
    <property type="protein sequence ID" value="MXQ93795.1"/>
    <property type="molecule type" value="Genomic_DNA"/>
</dbReference>
<dbReference type="AlphaFoldDB" id="A0A6B0RVE2"/>
<protein>
    <submittedName>
        <fullName evidence="1">Uncharacterized protein</fullName>
    </submittedName>
</protein>
<reference evidence="1" key="1">
    <citation type="submission" date="2019-10" db="EMBL/GenBank/DDBJ databases">
        <title>The sequence and de novo assembly of the wild yak genome.</title>
        <authorList>
            <person name="Liu Y."/>
        </authorList>
    </citation>
    <scope>NUCLEOTIDE SEQUENCE [LARGE SCALE GENOMIC DNA]</scope>
    <source>
        <strain evidence="1">WY2019</strain>
    </source>
</reference>
<name>A0A6B0RVE2_9CETA</name>
<proteinExistence type="predicted"/>
<comment type="caution">
    <text evidence="1">The sequence shown here is derived from an EMBL/GenBank/DDBJ whole genome shotgun (WGS) entry which is preliminary data.</text>
</comment>
<organism evidence="1 2">
    <name type="scientific">Bos mutus</name>
    <name type="common">wild yak</name>
    <dbReference type="NCBI Taxonomy" id="72004"/>
    <lineage>
        <taxon>Eukaryota</taxon>
        <taxon>Metazoa</taxon>
        <taxon>Chordata</taxon>
        <taxon>Craniata</taxon>
        <taxon>Vertebrata</taxon>
        <taxon>Euteleostomi</taxon>
        <taxon>Mammalia</taxon>
        <taxon>Eutheria</taxon>
        <taxon>Laurasiatheria</taxon>
        <taxon>Artiodactyla</taxon>
        <taxon>Ruminantia</taxon>
        <taxon>Pecora</taxon>
        <taxon>Bovidae</taxon>
        <taxon>Bovinae</taxon>
        <taxon>Bos</taxon>
    </lineage>
</organism>
<gene>
    <name evidence="1" type="ORF">E5288_WYG016882</name>
</gene>
<keyword evidence="2" id="KW-1185">Reference proteome</keyword>
<dbReference type="Proteomes" id="UP000322234">
    <property type="component" value="Unassembled WGS sequence"/>
</dbReference>
<accession>A0A6B0RVE2</accession>